<dbReference type="STRING" id="754436.JCM19237_348"/>
<evidence type="ECO:0000259" key="1">
    <source>
        <dbReference type="Pfam" id="PF16778"/>
    </source>
</evidence>
<dbReference type="Proteomes" id="UP000029227">
    <property type="component" value="Unassembled WGS sequence"/>
</dbReference>
<organism evidence="2 3">
    <name type="scientific">Photobacterium aphoticum</name>
    <dbReference type="NCBI Taxonomy" id="754436"/>
    <lineage>
        <taxon>Bacteria</taxon>
        <taxon>Pseudomonadati</taxon>
        <taxon>Pseudomonadota</taxon>
        <taxon>Gammaproteobacteria</taxon>
        <taxon>Vibrionales</taxon>
        <taxon>Vibrionaceae</taxon>
        <taxon>Photobacterium</taxon>
    </lineage>
</organism>
<feature type="domain" description="Phage tail assembly chaperone-like" evidence="1">
    <location>
        <begin position="21"/>
        <end position="53"/>
    </location>
</feature>
<proteinExistence type="predicted"/>
<evidence type="ECO:0000313" key="2">
    <source>
        <dbReference type="EMBL" id="GAL07968.1"/>
    </source>
</evidence>
<sequence>MELTLVDHEINRIMDLEVATQESKAKEGELRAYRRALRDYPQQAEFPNCQRPSID</sequence>
<gene>
    <name evidence="2" type="ORF">JCM19237_348</name>
</gene>
<reference evidence="2 3" key="1">
    <citation type="journal article" date="2014" name="Genome Announc.">
        <title>Draft Genome Sequences of Two Vibrionaceae Species, Vibrio ponticus C121 and Photobacterium aphoticum C119, Isolated as Coral Reef Microbiota.</title>
        <authorList>
            <person name="Al-saari N."/>
            <person name="Meirelles P.M."/>
            <person name="Mino S."/>
            <person name="Suda W."/>
            <person name="Oshima K."/>
            <person name="Hattori M."/>
            <person name="Ohkuma M."/>
            <person name="Thompson F.L."/>
            <person name="Gomez-Gil B."/>
            <person name="Sawabe T."/>
            <person name="Sawabe T."/>
        </authorList>
    </citation>
    <scope>NUCLEOTIDE SEQUENCE [LARGE SCALE GENOMIC DNA]</scope>
    <source>
        <strain evidence="2 3">JCM 19237</strain>
    </source>
</reference>
<accession>A0A090R0E0</accession>
<name>A0A090R0E0_9GAMM</name>
<dbReference type="EMBL" id="BBMN01000020">
    <property type="protein sequence ID" value="GAL07968.1"/>
    <property type="molecule type" value="Genomic_DNA"/>
</dbReference>
<dbReference type="AlphaFoldDB" id="A0A090R0E0"/>
<protein>
    <recommendedName>
        <fullName evidence="1">Phage tail assembly chaperone-like domain-containing protein</fullName>
    </recommendedName>
</protein>
<dbReference type="InterPro" id="IPR031893">
    <property type="entry name" value="Phage_tail_APC"/>
</dbReference>
<comment type="caution">
    <text evidence="2">The sequence shown here is derived from an EMBL/GenBank/DDBJ whole genome shotgun (WGS) entry which is preliminary data.</text>
</comment>
<dbReference type="Pfam" id="PF16778">
    <property type="entry name" value="Phage_tail_APC"/>
    <property type="match status" value="1"/>
</dbReference>
<evidence type="ECO:0000313" key="3">
    <source>
        <dbReference type="Proteomes" id="UP000029227"/>
    </source>
</evidence>